<dbReference type="EMBL" id="JASCZI010061132">
    <property type="protein sequence ID" value="MED6137744.1"/>
    <property type="molecule type" value="Genomic_DNA"/>
</dbReference>
<reference evidence="1 2" key="1">
    <citation type="journal article" date="2023" name="Plants (Basel)">
        <title>Bridging the Gap: Combining Genomics and Transcriptomics Approaches to Understand Stylosanthes scabra, an Orphan Legume from the Brazilian Caatinga.</title>
        <authorList>
            <person name="Ferreira-Neto J.R.C."/>
            <person name="da Silva M.D."/>
            <person name="Binneck E."/>
            <person name="de Melo N.F."/>
            <person name="da Silva R.H."/>
            <person name="de Melo A.L.T.M."/>
            <person name="Pandolfi V."/>
            <person name="Bustamante F.O."/>
            <person name="Brasileiro-Vidal A.C."/>
            <person name="Benko-Iseppon A.M."/>
        </authorList>
    </citation>
    <scope>NUCLEOTIDE SEQUENCE [LARGE SCALE GENOMIC DNA]</scope>
    <source>
        <tissue evidence="1">Leaves</tissue>
    </source>
</reference>
<feature type="non-terminal residue" evidence="1">
    <location>
        <position position="1"/>
    </location>
</feature>
<accession>A0ABU6SNN6</accession>
<organism evidence="1 2">
    <name type="scientific">Stylosanthes scabra</name>
    <dbReference type="NCBI Taxonomy" id="79078"/>
    <lineage>
        <taxon>Eukaryota</taxon>
        <taxon>Viridiplantae</taxon>
        <taxon>Streptophyta</taxon>
        <taxon>Embryophyta</taxon>
        <taxon>Tracheophyta</taxon>
        <taxon>Spermatophyta</taxon>
        <taxon>Magnoliopsida</taxon>
        <taxon>eudicotyledons</taxon>
        <taxon>Gunneridae</taxon>
        <taxon>Pentapetalae</taxon>
        <taxon>rosids</taxon>
        <taxon>fabids</taxon>
        <taxon>Fabales</taxon>
        <taxon>Fabaceae</taxon>
        <taxon>Papilionoideae</taxon>
        <taxon>50 kb inversion clade</taxon>
        <taxon>dalbergioids sensu lato</taxon>
        <taxon>Dalbergieae</taxon>
        <taxon>Pterocarpus clade</taxon>
        <taxon>Stylosanthes</taxon>
    </lineage>
</organism>
<keyword evidence="2" id="KW-1185">Reference proteome</keyword>
<sequence>IRYDKERQIEDPTAIRSSFLTDFTISSTTSQPKRQRDLPCMRATAYRHLFASGASSQGVVRQTNHPRICISYAQELCFQSGRTSRGVRQLF</sequence>
<name>A0ABU6SNN6_9FABA</name>
<proteinExistence type="predicted"/>
<gene>
    <name evidence="1" type="ORF">PIB30_067887</name>
</gene>
<protein>
    <submittedName>
        <fullName evidence="1">Uncharacterized protein</fullName>
    </submittedName>
</protein>
<dbReference type="Proteomes" id="UP001341840">
    <property type="component" value="Unassembled WGS sequence"/>
</dbReference>
<comment type="caution">
    <text evidence="1">The sequence shown here is derived from an EMBL/GenBank/DDBJ whole genome shotgun (WGS) entry which is preliminary data.</text>
</comment>
<evidence type="ECO:0000313" key="2">
    <source>
        <dbReference type="Proteomes" id="UP001341840"/>
    </source>
</evidence>
<evidence type="ECO:0000313" key="1">
    <source>
        <dbReference type="EMBL" id="MED6137744.1"/>
    </source>
</evidence>